<name>A0A914NL40_MELIC</name>
<reference evidence="2" key="1">
    <citation type="submission" date="2022-11" db="UniProtKB">
        <authorList>
            <consortium name="WormBaseParasite"/>
        </authorList>
    </citation>
    <scope>IDENTIFICATION</scope>
</reference>
<keyword evidence="1" id="KW-1185">Reference proteome</keyword>
<protein>
    <submittedName>
        <fullName evidence="2">Uncharacterized protein</fullName>
    </submittedName>
</protein>
<evidence type="ECO:0000313" key="2">
    <source>
        <dbReference type="WBParaSite" id="Minc3s06888g40449"/>
    </source>
</evidence>
<dbReference type="WBParaSite" id="Minc3s06888g40449">
    <property type="protein sequence ID" value="Minc3s06888g40449"/>
    <property type="gene ID" value="Minc3s06888g40449"/>
</dbReference>
<dbReference type="Proteomes" id="UP000887563">
    <property type="component" value="Unplaced"/>
</dbReference>
<proteinExistence type="predicted"/>
<accession>A0A914NL40</accession>
<evidence type="ECO:0000313" key="1">
    <source>
        <dbReference type="Proteomes" id="UP000887563"/>
    </source>
</evidence>
<sequence length="71" mass="7876">MLFGTMPGALKSDSLKIHTLKDSNSVPHKYDTLKIAKMLFGTMPGALKSDSLKIHTLKLKFSNDFESVFCT</sequence>
<organism evidence="1 2">
    <name type="scientific">Meloidogyne incognita</name>
    <name type="common">Southern root-knot nematode worm</name>
    <name type="synonym">Oxyuris incognita</name>
    <dbReference type="NCBI Taxonomy" id="6306"/>
    <lineage>
        <taxon>Eukaryota</taxon>
        <taxon>Metazoa</taxon>
        <taxon>Ecdysozoa</taxon>
        <taxon>Nematoda</taxon>
        <taxon>Chromadorea</taxon>
        <taxon>Rhabditida</taxon>
        <taxon>Tylenchina</taxon>
        <taxon>Tylenchomorpha</taxon>
        <taxon>Tylenchoidea</taxon>
        <taxon>Meloidogynidae</taxon>
        <taxon>Meloidogyninae</taxon>
        <taxon>Meloidogyne</taxon>
        <taxon>Meloidogyne incognita group</taxon>
    </lineage>
</organism>
<dbReference type="AlphaFoldDB" id="A0A914NL40"/>